<sequence length="145" mass="14871">MAKANVFLLSIFVIASLSSLSHGLSINGLLINTLQVSGVLRCTLNSNTNAPVISGRTVFLRCAGSSTNLGQAITDPAGVFVVVAKIADTALFDPASCRVVVVLPVATCSVFPPDGLVGATVTLVSVLQTNLGNIARFTTGPFLVL</sequence>
<evidence type="ECO:0008006" key="4">
    <source>
        <dbReference type="Google" id="ProtNLM"/>
    </source>
</evidence>
<gene>
    <name evidence="2" type="ORF">MERR_LOCUS11753</name>
</gene>
<evidence type="ECO:0000313" key="2">
    <source>
        <dbReference type="EMBL" id="CAA7024518.1"/>
    </source>
</evidence>
<reference evidence="2" key="1">
    <citation type="submission" date="2020-01" db="EMBL/GenBank/DDBJ databases">
        <authorList>
            <person name="Mishra B."/>
        </authorList>
    </citation>
    <scope>NUCLEOTIDE SEQUENCE [LARGE SCALE GENOMIC DNA]</scope>
</reference>
<comment type="caution">
    <text evidence="2">The sequence shown here is derived from an EMBL/GenBank/DDBJ whole genome shotgun (WGS) entry which is preliminary data.</text>
</comment>
<dbReference type="EMBL" id="CACVBM020000888">
    <property type="protein sequence ID" value="CAA7024518.1"/>
    <property type="molecule type" value="Genomic_DNA"/>
</dbReference>
<protein>
    <recommendedName>
        <fullName evidence="4">Pollen Ole e 1 allergen and extensin family protein</fullName>
    </recommendedName>
</protein>
<name>A0A6D2IC97_9BRAS</name>
<dbReference type="AlphaFoldDB" id="A0A6D2IC97"/>
<dbReference type="Proteomes" id="UP000467841">
    <property type="component" value="Unassembled WGS sequence"/>
</dbReference>
<evidence type="ECO:0000256" key="1">
    <source>
        <dbReference type="SAM" id="SignalP"/>
    </source>
</evidence>
<accession>A0A6D2IC97</accession>
<dbReference type="PANTHER" id="PTHR34458">
    <property type="entry name" value="POLLEN OLE E 1 ALLERGEN AND EXTENSIN FAMILY PROTEIN-RELATED"/>
    <property type="match status" value="1"/>
</dbReference>
<organism evidence="2 3">
    <name type="scientific">Microthlaspi erraticum</name>
    <dbReference type="NCBI Taxonomy" id="1685480"/>
    <lineage>
        <taxon>Eukaryota</taxon>
        <taxon>Viridiplantae</taxon>
        <taxon>Streptophyta</taxon>
        <taxon>Embryophyta</taxon>
        <taxon>Tracheophyta</taxon>
        <taxon>Spermatophyta</taxon>
        <taxon>Magnoliopsida</taxon>
        <taxon>eudicotyledons</taxon>
        <taxon>Gunneridae</taxon>
        <taxon>Pentapetalae</taxon>
        <taxon>rosids</taxon>
        <taxon>malvids</taxon>
        <taxon>Brassicales</taxon>
        <taxon>Brassicaceae</taxon>
        <taxon>Coluteocarpeae</taxon>
        <taxon>Microthlaspi</taxon>
    </lineage>
</organism>
<keyword evidence="3" id="KW-1185">Reference proteome</keyword>
<feature type="signal peptide" evidence="1">
    <location>
        <begin position="1"/>
        <end position="23"/>
    </location>
</feature>
<proteinExistence type="predicted"/>
<dbReference type="PANTHER" id="PTHR34458:SF15">
    <property type="entry name" value="POLLEN OLE E 1 ALLERGEN AND EXTENSIN FAMILY PROTEIN"/>
    <property type="match status" value="1"/>
</dbReference>
<dbReference type="InterPro" id="IPR040404">
    <property type="entry name" value="Phylloplanin-like"/>
</dbReference>
<keyword evidence="1" id="KW-0732">Signal</keyword>
<feature type="chain" id="PRO_5025451762" description="Pollen Ole e 1 allergen and extensin family protein" evidence="1">
    <location>
        <begin position="24"/>
        <end position="145"/>
    </location>
</feature>
<dbReference type="OrthoDB" id="1104689at2759"/>
<evidence type="ECO:0000313" key="3">
    <source>
        <dbReference type="Proteomes" id="UP000467841"/>
    </source>
</evidence>